<dbReference type="Proteomes" id="UP001264335">
    <property type="component" value="Unassembled WGS sequence"/>
</dbReference>
<evidence type="ECO:0000313" key="4">
    <source>
        <dbReference type="EMBL" id="RVU93072.1"/>
    </source>
</evidence>
<dbReference type="Pfam" id="PF13673">
    <property type="entry name" value="Acetyltransf_10"/>
    <property type="match status" value="1"/>
</dbReference>
<feature type="domain" description="N-acetyltransferase" evidence="1">
    <location>
        <begin position="66"/>
        <end position="204"/>
    </location>
</feature>
<evidence type="ECO:0000313" key="9">
    <source>
        <dbReference type="Proteomes" id="UP001264335"/>
    </source>
</evidence>
<dbReference type="PROSITE" id="PS51186">
    <property type="entry name" value="GNAT"/>
    <property type="match status" value="1"/>
</dbReference>
<accession>A0A2N8PS91</accession>
<reference evidence="5 7" key="1">
    <citation type="submission" date="2017-10" db="EMBL/GenBank/DDBJ databases">
        <title>FDA dAtabase for Regulatory Grade micrObial Sequences (FDA-ARGOS): Supporting development and validation of Infectious Disease Dx tests.</title>
        <authorList>
            <person name="Campos J."/>
            <person name="Goldberg B."/>
            <person name="Tallon L.J."/>
            <person name="Sadzewicz L."/>
            <person name="Sengamalay N."/>
            <person name="Ott S."/>
            <person name="Godinez A."/>
            <person name="Nagaraj S."/>
            <person name="Vyas G."/>
            <person name="Aluvathingal J."/>
            <person name="Nadendla S."/>
            <person name="Geyer C."/>
            <person name="Nandy P."/>
            <person name="Hobson J."/>
            <person name="Sichtig H."/>
        </authorList>
    </citation>
    <scope>NUCLEOTIDE SEQUENCE [LARGE SCALE GENOMIC DNA]</scope>
    <source>
        <strain evidence="5 7">FDAARGOS_185</strain>
    </source>
</reference>
<evidence type="ECO:0000259" key="1">
    <source>
        <dbReference type="PROSITE" id="PS51186"/>
    </source>
</evidence>
<evidence type="ECO:0000313" key="8">
    <source>
        <dbReference type="Proteomes" id="UP001260773"/>
    </source>
</evidence>
<reference evidence="4 6" key="2">
    <citation type="submission" date="2018-12" db="EMBL/GenBank/DDBJ databases">
        <title>A novel vanA-carrying plasmid in a clinical isolate of Enterococcus avium.</title>
        <authorList>
            <person name="Bernasconi O.J."/>
            <person name="Luzzaro F."/>
            <person name="Endimiani A."/>
        </authorList>
    </citation>
    <scope>NUCLEOTIDE SEQUENCE [LARGE SCALE GENOMIC DNA]</scope>
    <source>
        <strain evidence="4 6">LC0559/18</strain>
    </source>
</reference>
<evidence type="ECO:0000313" key="7">
    <source>
        <dbReference type="Proteomes" id="UP000316316"/>
    </source>
</evidence>
<dbReference type="EMBL" id="RYZS01000002">
    <property type="protein sequence ID" value="RVU93072.1"/>
    <property type="molecule type" value="Genomic_DNA"/>
</dbReference>
<evidence type="ECO:0000313" key="3">
    <source>
        <dbReference type="EMBL" id="MDT2516938.1"/>
    </source>
</evidence>
<dbReference type="PANTHER" id="PTHR42791:SF1">
    <property type="entry name" value="N-ACETYLTRANSFERASE DOMAIN-CONTAINING PROTEIN"/>
    <property type="match status" value="1"/>
</dbReference>
<dbReference type="GO" id="GO:0016747">
    <property type="term" value="F:acyltransferase activity, transferring groups other than amino-acyl groups"/>
    <property type="evidence" value="ECO:0007669"/>
    <property type="project" value="InterPro"/>
</dbReference>
<dbReference type="SUPFAM" id="SSF55729">
    <property type="entry name" value="Acyl-CoA N-acyltransferases (Nat)"/>
    <property type="match status" value="1"/>
</dbReference>
<organism evidence="2 8">
    <name type="scientific">Enterococcus avium</name>
    <name type="common">Streptococcus avium</name>
    <dbReference type="NCBI Taxonomy" id="33945"/>
    <lineage>
        <taxon>Bacteria</taxon>
        <taxon>Bacillati</taxon>
        <taxon>Bacillota</taxon>
        <taxon>Bacilli</taxon>
        <taxon>Lactobacillales</taxon>
        <taxon>Enterococcaceae</taxon>
        <taxon>Enterococcus</taxon>
    </lineage>
</organism>
<evidence type="ECO:0000313" key="5">
    <source>
        <dbReference type="EMBL" id="TRZ29021.1"/>
    </source>
</evidence>
<dbReference type="InterPro" id="IPR000182">
    <property type="entry name" value="GNAT_dom"/>
</dbReference>
<name>A0A2N8PS91_ENTAV</name>
<keyword evidence="4" id="KW-0808">Transferase</keyword>
<sequence length="206" mass="24298">MRSATMEDLPEIVNFIYERFSNLEHFNFLTEHMDHSEEVLKKFIETELLLFLKHGKVQIYGEPIVGMISSIPSKKLTLFRQFLYSLPSRKILKELPVEDRRRLLKKNKLVAEIHHTLPWHKKYTKNSYYIAQIAVAKEAKGTGVMRKLLTPIFADCQRQNMDIVLETMTEANVPIYEHFGFKLAEIHQSQNVPYEEYCLIKRAKKN</sequence>
<dbReference type="EMBL" id="JARPWY010000121">
    <property type="protein sequence ID" value="MDT2516938.1"/>
    <property type="molecule type" value="Genomic_DNA"/>
</dbReference>
<dbReference type="Proteomes" id="UP000288388">
    <property type="component" value="Unassembled WGS sequence"/>
</dbReference>
<dbReference type="RefSeq" id="WP_048720657.1">
    <property type="nucleotide sequence ID" value="NZ_CAAKOC010000213.1"/>
</dbReference>
<dbReference type="InterPro" id="IPR016181">
    <property type="entry name" value="Acyl_CoA_acyltransferase"/>
</dbReference>
<comment type="caution">
    <text evidence="2">The sequence shown here is derived from an EMBL/GenBank/DDBJ whole genome shotgun (WGS) entry which is preliminary data.</text>
</comment>
<dbReference type="PANTHER" id="PTHR42791">
    <property type="entry name" value="GNAT FAMILY ACETYLTRANSFERASE"/>
    <property type="match status" value="1"/>
</dbReference>
<dbReference type="InterPro" id="IPR052523">
    <property type="entry name" value="Trichothecene_AcTrans"/>
</dbReference>
<gene>
    <name evidence="5" type="ORF">AUF17_20225</name>
    <name evidence="4" type="ORF">EK398_21715</name>
    <name evidence="2" type="ORF">P7D43_11850</name>
    <name evidence="3" type="ORF">P7D79_22195</name>
</gene>
<reference evidence="2 9" key="3">
    <citation type="submission" date="2023-03" db="EMBL/GenBank/DDBJ databases">
        <authorList>
            <person name="Shen W."/>
            <person name="Cai J."/>
        </authorList>
    </citation>
    <scope>NUCLEOTIDE SEQUENCE</scope>
    <source>
        <strain evidence="2">P33-2</strain>
        <strain evidence="3 9">Y2</strain>
    </source>
</reference>
<dbReference type="EMBL" id="JARPWH010000039">
    <property type="protein sequence ID" value="MDT2403072.1"/>
    <property type="molecule type" value="Genomic_DNA"/>
</dbReference>
<dbReference type="AlphaFoldDB" id="A0A2N8PS91"/>
<evidence type="ECO:0000313" key="2">
    <source>
        <dbReference type="EMBL" id="MDT2403072.1"/>
    </source>
</evidence>
<proteinExistence type="predicted"/>
<dbReference type="EMBL" id="PDXQ01000002">
    <property type="protein sequence ID" value="TRZ29021.1"/>
    <property type="molecule type" value="Genomic_DNA"/>
</dbReference>
<protein>
    <submittedName>
        <fullName evidence="2 4">N-acetyltransferase</fullName>
    </submittedName>
</protein>
<dbReference type="Gene3D" id="3.40.630.30">
    <property type="match status" value="1"/>
</dbReference>
<evidence type="ECO:0000313" key="6">
    <source>
        <dbReference type="Proteomes" id="UP000288388"/>
    </source>
</evidence>
<dbReference type="Proteomes" id="UP000316316">
    <property type="component" value="Unassembled WGS sequence"/>
</dbReference>
<dbReference type="Proteomes" id="UP001260773">
    <property type="component" value="Unassembled WGS sequence"/>
</dbReference>